<dbReference type="Proteomes" id="UP000310121">
    <property type="component" value="Unassembled WGS sequence"/>
</dbReference>
<protein>
    <submittedName>
        <fullName evidence="1">Uncharacterized protein</fullName>
    </submittedName>
</protein>
<reference evidence="1 2" key="1">
    <citation type="submission" date="2018-10" db="EMBL/GenBank/DDBJ databases">
        <title>Fifty Aureobasidium pullulans genomes reveal a recombining polyextremotolerant generalist.</title>
        <authorList>
            <person name="Gostincar C."/>
            <person name="Turk M."/>
            <person name="Zajc J."/>
            <person name="Gunde-Cimerman N."/>
        </authorList>
    </citation>
    <scope>NUCLEOTIDE SEQUENCE [LARGE SCALE GENOMIC DNA]</scope>
    <source>
        <strain evidence="1 2">EXF-3844</strain>
    </source>
</reference>
<comment type="caution">
    <text evidence="1">The sequence shown here is derived from an EMBL/GenBank/DDBJ whole genome shotgun (WGS) entry which is preliminary data.</text>
</comment>
<evidence type="ECO:0000313" key="1">
    <source>
        <dbReference type="EMBL" id="THZ16432.1"/>
    </source>
</evidence>
<proteinExistence type="predicted"/>
<dbReference type="AlphaFoldDB" id="A0A4S9SY48"/>
<accession>A0A4S9SY48</accession>
<evidence type="ECO:0000313" key="2">
    <source>
        <dbReference type="Proteomes" id="UP000310121"/>
    </source>
</evidence>
<sequence>MTGDMKNKKQHVDPAEQNEYMVAAEQESEVIKSEKRTFRRRIKNPRNMTEAEIEVLYQEHNSLVAQNQDLFKKIKARSLAPIEVFNHYKHHTYRFAQLRARTPALQGHNLLSTEAIDNWSNILEHDRKARGAKWELYRRCKEDAEFETSCKKVSAFIKKNLVPSKRVAECSRALERSIWNNKAFWDETINLLSIIQKEALDMYPVI</sequence>
<dbReference type="EMBL" id="QZBN01001836">
    <property type="protein sequence ID" value="THZ16432.1"/>
    <property type="molecule type" value="Genomic_DNA"/>
</dbReference>
<organism evidence="1 2">
    <name type="scientific">Aureobasidium pullulans</name>
    <name type="common">Black yeast</name>
    <name type="synonym">Pullularia pullulans</name>
    <dbReference type="NCBI Taxonomy" id="5580"/>
    <lineage>
        <taxon>Eukaryota</taxon>
        <taxon>Fungi</taxon>
        <taxon>Dikarya</taxon>
        <taxon>Ascomycota</taxon>
        <taxon>Pezizomycotina</taxon>
        <taxon>Dothideomycetes</taxon>
        <taxon>Dothideomycetidae</taxon>
        <taxon>Dothideales</taxon>
        <taxon>Saccotheciaceae</taxon>
        <taxon>Aureobasidium</taxon>
    </lineage>
</organism>
<gene>
    <name evidence="1" type="ORF">D6C90_09994</name>
</gene>
<name>A0A4S9SY48_AURPU</name>